<reference evidence="3" key="1">
    <citation type="journal article" date="2023" name="Int. J. Syst. Evol. Microbiol.">
        <title>&lt;i&gt;Holtiella tumoricola&lt;/i&gt; gen. nov. sp. nov., isolated from a human clinical sample.</title>
        <authorList>
            <person name="Allen-Vercoe E."/>
            <person name="Daigneault M.C."/>
            <person name="Vancuren S.J."/>
            <person name="Cochrane K."/>
            <person name="O'Neal L.L."/>
            <person name="Sankaranarayanan K."/>
            <person name="Lawson P.A."/>
        </authorList>
    </citation>
    <scope>NUCLEOTIDE SEQUENCE</scope>
    <source>
        <strain evidence="3">CC70A</strain>
    </source>
</reference>
<sequence>MKKSSTRISANELNRFMYCPNQWYYKRVYGAKSLTQMYEALDIEHSEHTEHFTKGMKHHTSYHFRYRIMKVIRIIILIGLLILIFKGVSIWK</sequence>
<evidence type="ECO:0000313" key="3">
    <source>
        <dbReference type="EMBL" id="MDA3731452.1"/>
    </source>
</evidence>
<protein>
    <recommendedName>
        <fullName evidence="5">PD-(D/E)XK endonuclease-like domain-containing protein</fullName>
    </recommendedName>
</protein>
<accession>A0AA42DLR7</accession>
<keyword evidence="1" id="KW-0378">Hydrolase</keyword>
<keyword evidence="2" id="KW-0812">Transmembrane</keyword>
<keyword evidence="2" id="KW-0472">Membrane</keyword>
<dbReference type="AlphaFoldDB" id="A0AA42DLR7"/>
<feature type="transmembrane region" description="Helical" evidence="2">
    <location>
        <begin position="71"/>
        <end position="91"/>
    </location>
</feature>
<evidence type="ECO:0008006" key="5">
    <source>
        <dbReference type="Google" id="ProtNLM"/>
    </source>
</evidence>
<dbReference type="GO" id="GO:0016787">
    <property type="term" value="F:hydrolase activity"/>
    <property type="evidence" value="ECO:0007669"/>
    <property type="project" value="UniProtKB-KW"/>
</dbReference>
<keyword evidence="4" id="KW-1185">Reference proteome</keyword>
<organism evidence="3 4">
    <name type="scientific">Holtiella tumoricola</name>
    <dbReference type="NCBI Taxonomy" id="3018743"/>
    <lineage>
        <taxon>Bacteria</taxon>
        <taxon>Bacillati</taxon>
        <taxon>Bacillota</taxon>
        <taxon>Clostridia</taxon>
        <taxon>Lachnospirales</taxon>
        <taxon>Cellulosilyticaceae</taxon>
        <taxon>Holtiella</taxon>
    </lineage>
</organism>
<evidence type="ECO:0000256" key="1">
    <source>
        <dbReference type="ARBA" id="ARBA00022801"/>
    </source>
</evidence>
<dbReference type="Proteomes" id="UP001169242">
    <property type="component" value="Unassembled WGS sequence"/>
</dbReference>
<evidence type="ECO:0000256" key="2">
    <source>
        <dbReference type="SAM" id="Phobius"/>
    </source>
</evidence>
<gene>
    <name evidence="3" type="ORF">PBV87_08175</name>
</gene>
<dbReference type="RefSeq" id="WP_271011839.1">
    <property type="nucleotide sequence ID" value="NZ_JAQIFT010000036.1"/>
</dbReference>
<keyword evidence="2" id="KW-1133">Transmembrane helix</keyword>
<name>A0AA42DLR7_9FIRM</name>
<comment type="caution">
    <text evidence="3">The sequence shown here is derived from an EMBL/GenBank/DDBJ whole genome shotgun (WGS) entry which is preliminary data.</text>
</comment>
<proteinExistence type="predicted"/>
<dbReference type="EMBL" id="JAQIFT010000036">
    <property type="protein sequence ID" value="MDA3731452.1"/>
    <property type="molecule type" value="Genomic_DNA"/>
</dbReference>
<dbReference type="Gene3D" id="3.90.320.10">
    <property type="match status" value="1"/>
</dbReference>
<evidence type="ECO:0000313" key="4">
    <source>
        <dbReference type="Proteomes" id="UP001169242"/>
    </source>
</evidence>
<dbReference type="InterPro" id="IPR011604">
    <property type="entry name" value="PDDEXK-like_dom_sf"/>
</dbReference>